<gene>
    <name evidence="2" type="ORF">D7003_02405</name>
</gene>
<evidence type="ECO:0000259" key="1">
    <source>
        <dbReference type="SMART" id="SM00507"/>
    </source>
</evidence>
<name>A0A3N0C885_9MICC</name>
<proteinExistence type="predicted"/>
<feature type="domain" description="HNH nuclease" evidence="1">
    <location>
        <begin position="285"/>
        <end position="337"/>
    </location>
</feature>
<dbReference type="Pfam" id="PF26345">
    <property type="entry name" value="ScoMcrA_N"/>
    <property type="match status" value="1"/>
</dbReference>
<dbReference type="CDD" id="cd00085">
    <property type="entry name" value="HNHc"/>
    <property type="match status" value="1"/>
</dbReference>
<organism evidence="2 3">
    <name type="scientific">Arthrobacter oryzae</name>
    <dbReference type="NCBI Taxonomy" id="409290"/>
    <lineage>
        <taxon>Bacteria</taxon>
        <taxon>Bacillati</taxon>
        <taxon>Actinomycetota</taxon>
        <taxon>Actinomycetes</taxon>
        <taxon>Micrococcales</taxon>
        <taxon>Micrococcaceae</taxon>
        <taxon>Arthrobacter</taxon>
    </lineage>
</organism>
<evidence type="ECO:0000313" key="2">
    <source>
        <dbReference type="EMBL" id="RNL59674.1"/>
    </source>
</evidence>
<dbReference type="Pfam" id="PF13391">
    <property type="entry name" value="HNH_2"/>
    <property type="match status" value="1"/>
</dbReference>
<dbReference type="InterPro" id="IPR003615">
    <property type="entry name" value="HNH_nuc"/>
</dbReference>
<keyword evidence="3" id="KW-1185">Reference proteome</keyword>
<sequence length="371" mass="41193">MVRSLAVFRLAERFLMTLKDLTDPQAVVRAMEECDRVGRSTFLQTHGFGPADEYFLAHKGRFYDSKAIAGAAHLHQTGIPLSNSEFVGGLHGAVPRLRGLGFEIVSQRRGSYVLLWNPTRWEWDETRRQEIRQSIEAGGTGVAPWSTGSRKKDIQVGDRIFLFIVGQSERGLVASGHAASSIYLDQHWAADHDERAPTISVAWDNLLDAKLVLPWGEVQQAVPEFRDSYQGGGIKLDGLQTLSLDALWQGHLDTASVPASQRAATPEIEASYSYVIAKKRNHQKQFRSKLLAFYEPKCDVCGFDQIEILEAAHIVPDSQDGPSTVENGRLLCPNHHRAHDALLFRMDGHHAVWADPSTEFLAPARPAPGTK</sequence>
<evidence type="ECO:0000313" key="3">
    <source>
        <dbReference type="Proteomes" id="UP000273807"/>
    </source>
</evidence>
<dbReference type="AlphaFoldDB" id="A0A3N0C885"/>
<comment type="caution">
    <text evidence="2">The sequence shown here is derived from an EMBL/GenBank/DDBJ whole genome shotgun (WGS) entry which is preliminary data.</text>
</comment>
<accession>A0A3N0C885</accession>
<dbReference type="SMART" id="SM00507">
    <property type="entry name" value="HNHc"/>
    <property type="match status" value="1"/>
</dbReference>
<reference evidence="2 3" key="1">
    <citation type="submission" date="2018-10" db="EMBL/GenBank/DDBJ databases">
        <title>Genome sequencing of Arthrobacter oryzae TNB02.</title>
        <authorList>
            <person name="Cho Y.-J."/>
            <person name="Cho A."/>
            <person name="Kim O.-S."/>
        </authorList>
    </citation>
    <scope>NUCLEOTIDE SEQUENCE [LARGE SCALE GENOMIC DNA]</scope>
    <source>
        <strain evidence="2 3">TNB02</strain>
    </source>
</reference>
<dbReference type="Gene3D" id="1.10.30.50">
    <property type="match status" value="1"/>
</dbReference>
<dbReference type="EMBL" id="RBED01000035">
    <property type="protein sequence ID" value="RNL59674.1"/>
    <property type="molecule type" value="Genomic_DNA"/>
</dbReference>
<dbReference type="Proteomes" id="UP000273807">
    <property type="component" value="Unassembled WGS sequence"/>
</dbReference>
<dbReference type="InterPro" id="IPR058807">
    <property type="entry name" value="ScoMcrA_N"/>
</dbReference>
<protein>
    <recommendedName>
        <fullName evidence="1">HNH nuclease domain-containing protein</fullName>
    </recommendedName>
</protein>